<dbReference type="EMBL" id="CAADIL010000018">
    <property type="protein sequence ID" value="VFR74662.1"/>
    <property type="molecule type" value="Genomic_DNA"/>
</dbReference>
<dbReference type="EMBL" id="CAADIC010000001">
    <property type="protein sequence ID" value="VFR20706.1"/>
    <property type="molecule type" value="Genomic_DNA"/>
</dbReference>
<proteinExistence type="predicted"/>
<gene>
    <name evidence="1" type="ORF">ANDA3_3206</name>
    <name evidence="2" type="ORF">ANDO1_3169</name>
    <name evidence="3" type="ORF">ANDO2_3032</name>
    <name evidence="4" type="ORF">DAR2_3074</name>
    <name evidence="5" type="ORF">DAR3_3072</name>
</gene>
<name>A0A484QH85_9ZZZZ</name>
<evidence type="ECO:0000313" key="4">
    <source>
        <dbReference type="EMBL" id="VFR74662.1"/>
    </source>
</evidence>
<protein>
    <submittedName>
        <fullName evidence="3">Hypothetical, related to broad specificity phosphatases COG0406</fullName>
    </submittedName>
</protein>
<dbReference type="CDD" id="cd07067">
    <property type="entry name" value="HP_PGM_like"/>
    <property type="match status" value="1"/>
</dbReference>
<reference evidence="3" key="1">
    <citation type="submission" date="2019-03" db="EMBL/GenBank/DDBJ databases">
        <authorList>
            <person name="Danneels B."/>
        </authorList>
    </citation>
    <scope>NUCLEOTIDE SEQUENCE</scope>
</reference>
<organism evidence="3">
    <name type="scientific">plant metagenome</name>
    <dbReference type="NCBI Taxonomy" id="1297885"/>
    <lineage>
        <taxon>unclassified sequences</taxon>
        <taxon>metagenomes</taxon>
        <taxon>organismal metagenomes</taxon>
    </lineage>
</organism>
<dbReference type="PANTHER" id="PTHR48100:SF44">
    <property type="entry name" value="PHOSPHATASE C1620.13-RELATED"/>
    <property type="match status" value="1"/>
</dbReference>
<dbReference type="InterPro" id="IPR029033">
    <property type="entry name" value="His_PPase_superfam"/>
</dbReference>
<evidence type="ECO:0000313" key="5">
    <source>
        <dbReference type="EMBL" id="VFR85909.1"/>
    </source>
</evidence>
<evidence type="ECO:0000313" key="1">
    <source>
        <dbReference type="EMBL" id="VFR20706.1"/>
    </source>
</evidence>
<dbReference type="EMBL" id="CAADHZ010000018">
    <property type="protein sequence ID" value="VFR26985.1"/>
    <property type="molecule type" value="Genomic_DNA"/>
</dbReference>
<dbReference type="InterPro" id="IPR013078">
    <property type="entry name" value="His_Pase_superF_clade-1"/>
</dbReference>
<dbReference type="SUPFAM" id="SSF53254">
    <property type="entry name" value="Phosphoglycerate mutase-like"/>
    <property type="match status" value="1"/>
</dbReference>
<dbReference type="AlphaFoldDB" id="A0A484QH85"/>
<accession>A0A484QH85</accession>
<dbReference type="GO" id="GO:0005829">
    <property type="term" value="C:cytosol"/>
    <property type="evidence" value="ECO:0007669"/>
    <property type="project" value="TreeGrafter"/>
</dbReference>
<evidence type="ECO:0000313" key="3">
    <source>
        <dbReference type="EMBL" id="VFR37126.1"/>
    </source>
</evidence>
<dbReference type="Pfam" id="PF00300">
    <property type="entry name" value="His_Phos_1"/>
    <property type="match status" value="1"/>
</dbReference>
<dbReference type="PANTHER" id="PTHR48100">
    <property type="entry name" value="BROAD-SPECIFICITY PHOSPHATASE YOR283W-RELATED"/>
    <property type="match status" value="1"/>
</dbReference>
<dbReference type="InterPro" id="IPR050275">
    <property type="entry name" value="PGM_Phosphatase"/>
</dbReference>
<evidence type="ECO:0000313" key="2">
    <source>
        <dbReference type="EMBL" id="VFR26985.1"/>
    </source>
</evidence>
<sequence length="233" mass="25702">MHRAGAPPTETSTRMTEIWFIRHGETDWNVARRMQGWQDIDLNDTGRVQAGLLAARLARDAATTPFDALYSSDLARARDTAQAVSEQLALRLRIEPGVRERSFGVLEGIDLEKIDALQPEAAAAWKSRDPQRPLEGGESLGQFRNRVISAVEDVANRHHGERVLLFTHGGVLDIVWRHASGLPLEAPREVELRNVGINRVVVAADGWRIAGWGDVAHTEAEVAARDDASVLGR</sequence>
<dbReference type="EMBL" id="CAADIJ010000026">
    <property type="protein sequence ID" value="VFR85909.1"/>
    <property type="molecule type" value="Genomic_DNA"/>
</dbReference>
<dbReference type="EMBL" id="CAADIB010000016">
    <property type="protein sequence ID" value="VFR37126.1"/>
    <property type="molecule type" value="Genomic_DNA"/>
</dbReference>
<dbReference type="SMART" id="SM00855">
    <property type="entry name" value="PGAM"/>
    <property type="match status" value="1"/>
</dbReference>
<dbReference type="Gene3D" id="3.40.50.1240">
    <property type="entry name" value="Phosphoglycerate mutase-like"/>
    <property type="match status" value="1"/>
</dbReference>
<dbReference type="GO" id="GO:0016791">
    <property type="term" value="F:phosphatase activity"/>
    <property type="evidence" value="ECO:0007669"/>
    <property type="project" value="TreeGrafter"/>
</dbReference>